<evidence type="ECO:0000259" key="6">
    <source>
        <dbReference type="Pfam" id="PF00188"/>
    </source>
</evidence>
<gene>
    <name evidence="7" type="ORF">A2866_00660</name>
</gene>
<dbReference type="PANTHER" id="PTHR31157">
    <property type="entry name" value="SCP DOMAIN-CONTAINING PROTEIN"/>
    <property type="match status" value="1"/>
</dbReference>
<dbReference type="Pfam" id="PF00188">
    <property type="entry name" value="CAP"/>
    <property type="match status" value="1"/>
</dbReference>
<dbReference type="EMBL" id="MFZI01000070">
    <property type="protein sequence ID" value="OGK18462.1"/>
    <property type="molecule type" value="Genomic_DNA"/>
</dbReference>
<evidence type="ECO:0000256" key="2">
    <source>
        <dbReference type="ARBA" id="ARBA00022692"/>
    </source>
</evidence>
<evidence type="ECO:0000256" key="3">
    <source>
        <dbReference type="ARBA" id="ARBA00022989"/>
    </source>
</evidence>
<sequence length="322" mass="36520">MLGNWVDLALIFFVAYFVLTQNGFIFTMLEAISFFVSLVISYKFYTIIGGFLISYFTLPRGIANAGGFFLVWFFSEMILSVLIHYVVRKFFFRYQHHPLNTIFGVVAAGFQAFAIFLFLVAFIFAFPVRGQFKQAILNSRTGPYFVDLSRSVEKQLKSVFGEAVNETLNFLTVKPQSNESVDLGFQTEENQLSLDPQSESVMFEKINEERKKRGIHKLEFAQNLSDVARDYAKEMFTHGFFAHVSAVDRSTPADRVERAGIDYLVIGENLAFAPDVYVAHEGLMNSEGHRKNILSEDYGKVGIGVVDGGVYGKMFVQEFTNE</sequence>
<comment type="subcellular location">
    <subcellularLocation>
        <location evidence="1">Membrane</location>
        <topology evidence="1">Multi-pass membrane protein</topology>
    </subcellularLocation>
</comment>
<dbReference type="InterPro" id="IPR003825">
    <property type="entry name" value="Colicin-V_CvpA"/>
</dbReference>
<evidence type="ECO:0000313" key="7">
    <source>
        <dbReference type="EMBL" id="OGK18462.1"/>
    </source>
</evidence>
<dbReference type="SUPFAM" id="SSF55797">
    <property type="entry name" value="PR-1-like"/>
    <property type="match status" value="1"/>
</dbReference>
<feature type="domain" description="SCP" evidence="6">
    <location>
        <begin position="204"/>
        <end position="319"/>
    </location>
</feature>
<evidence type="ECO:0000256" key="1">
    <source>
        <dbReference type="ARBA" id="ARBA00004141"/>
    </source>
</evidence>
<feature type="transmembrane region" description="Helical" evidence="5">
    <location>
        <begin position="34"/>
        <end position="56"/>
    </location>
</feature>
<dbReference type="AlphaFoldDB" id="A0A1F7GIT5"/>
<keyword evidence="3 5" id="KW-1133">Transmembrane helix</keyword>
<dbReference type="Pfam" id="PF02674">
    <property type="entry name" value="Colicin_V"/>
    <property type="match status" value="1"/>
</dbReference>
<comment type="caution">
    <text evidence="7">The sequence shown here is derived from an EMBL/GenBank/DDBJ whole genome shotgun (WGS) entry which is preliminary data.</text>
</comment>
<feature type="transmembrane region" description="Helical" evidence="5">
    <location>
        <begin position="99"/>
        <end position="126"/>
    </location>
</feature>
<feature type="transmembrane region" description="Helical" evidence="5">
    <location>
        <begin position="6"/>
        <end position="27"/>
    </location>
</feature>
<protein>
    <recommendedName>
        <fullName evidence="6">SCP domain-containing protein</fullName>
    </recommendedName>
</protein>
<dbReference type="GO" id="GO:0009403">
    <property type="term" value="P:toxin biosynthetic process"/>
    <property type="evidence" value="ECO:0007669"/>
    <property type="project" value="InterPro"/>
</dbReference>
<dbReference type="InterPro" id="IPR014044">
    <property type="entry name" value="CAP_dom"/>
</dbReference>
<proteinExistence type="predicted"/>
<dbReference type="PANTHER" id="PTHR31157:SF1">
    <property type="entry name" value="SCP DOMAIN-CONTAINING PROTEIN"/>
    <property type="match status" value="1"/>
</dbReference>
<dbReference type="Gene3D" id="3.40.33.10">
    <property type="entry name" value="CAP"/>
    <property type="match status" value="1"/>
</dbReference>
<feature type="transmembrane region" description="Helical" evidence="5">
    <location>
        <begin position="62"/>
        <end position="87"/>
    </location>
</feature>
<reference evidence="7 8" key="1">
    <citation type="journal article" date="2016" name="Nat. Commun.">
        <title>Thousands of microbial genomes shed light on interconnected biogeochemical processes in an aquifer system.</title>
        <authorList>
            <person name="Anantharaman K."/>
            <person name="Brown C.T."/>
            <person name="Hug L.A."/>
            <person name="Sharon I."/>
            <person name="Castelle C.J."/>
            <person name="Probst A.J."/>
            <person name="Thomas B.C."/>
            <person name="Singh A."/>
            <person name="Wilkins M.J."/>
            <person name="Karaoz U."/>
            <person name="Brodie E.L."/>
            <person name="Williams K.H."/>
            <person name="Hubbard S.S."/>
            <person name="Banfield J.F."/>
        </authorList>
    </citation>
    <scope>NUCLEOTIDE SEQUENCE [LARGE SCALE GENOMIC DNA]</scope>
</reference>
<dbReference type="Proteomes" id="UP000177026">
    <property type="component" value="Unassembled WGS sequence"/>
</dbReference>
<name>A0A1F7GIT5_9BACT</name>
<evidence type="ECO:0000313" key="8">
    <source>
        <dbReference type="Proteomes" id="UP000177026"/>
    </source>
</evidence>
<dbReference type="InterPro" id="IPR035940">
    <property type="entry name" value="CAP_sf"/>
</dbReference>
<dbReference type="GO" id="GO:0016020">
    <property type="term" value="C:membrane"/>
    <property type="evidence" value="ECO:0007669"/>
    <property type="project" value="UniProtKB-SubCell"/>
</dbReference>
<keyword evidence="4 5" id="KW-0472">Membrane</keyword>
<accession>A0A1F7GIT5</accession>
<evidence type="ECO:0000256" key="5">
    <source>
        <dbReference type="SAM" id="Phobius"/>
    </source>
</evidence>
<keyword evidence="2 5" id="KW-0812">Transmembrane</keyword>
<dbReference type="CDD" id="cd05379">
    <property type="entry name" value="CAP_bacterial"/>
    <property type="match status" value="1"/>
</dbReference>
<evidence type="ECO:0000256" key="4">
    <source>
        <dbReference type="ARBA" id="ARBA00023136"/>
    </source>
</evidence>
<organism evidence="7 8">
    <name type="scientific">Candidatus Roizmanbacteria bacterium RIFCSPHIGHO2_01_FULL_39_8</name>
    <dbReference type="NCBI Taxonomy" id="1802033"/>
    <lineage>
        <taxon>Bacteria</taxon>
        <taxon>Candidatus Roizmaniibacteriota</taxon>
    </lineage>
</organism>